<evidence type="ECO:0000313" key="4">
    <source>
        <dbReference type="Proteomes" id="UP000638648"/>
    </source>
</evidence>
<dbReference type="PROSITE" id="PS51677">
    <property type="entry name" value="NODB"/>
    <property type="match status" value="1"/>
</dbReference>
<evidence type="ECO:0000256" key="1">
    <source>
        <dbReference type="SAM" id="MobiDB-lite"/>
    </source>
</evidence>
<dbReference type="CDD" id="cd10959">
    <property type="entry name" value="CE4_NodB_like_3"/>
    <property type="match status" value="1"/>
</dbReference>
<dbReference type="PANTHER" id="PTHR10587:SF137">
    <property type="entry name" value="4-DEOXY-4-FORMAMIDO-L-ARABINOSE-PHOSPHOUNDECAPRENOL DEFORMYLASE ARND-RELATED"/>
    <property type="match status" value="1"/>
</dbReference>
<dbReference type="InterPro" id="IPR011330">
    <property type="entry name" value="Glyco_hydro/deAcase_b/a-brl"/>
</dbReference>
<dbReference type="GO" id="GO:0016810">
    <property type="term" value="F:hydrolase activity, acting on carbon-nitrogen (but not peptide) bonds"/>
    <property type="evidence" value="ECO:0007669"/>
    <property type="project" value="InterPro"/>
</dbReference>
<organism evidence="3 4">
    <name type="scientific">Actinopolymorpha pittospori</name>
    <dbReference type="NCBI Taxonomy" id="648752"/>
    <lineage>
        <taxon>Bacteria</taxon>
        <taxon>Bacillati</taxon>
        <taxon>Actinomycetota</taxon>
        <taxon>Actinomycetes</taxon>
        <taxon>Propionibacteriales</taxon>
        <taxon>Actinopolymorphaceae</taxon>
        <taxon>Actinopolymorpha</taxon>
    </lineage>
</organism>
<protein>
    <submittedName>
        <fullName evidence="3">Peptidoglycan/xylan/chitin deacetylase (PgdA/CDA1 family)</fullName>
    </submittedName>
</protein>
<dbReference type="Pfam" id="PF01522">
    <property type="entry name" value="Polysacc_deac_1"/>
    <property type="match status" value="1"/>
</dbReference>
<dbReference type="PANTHER" id="PTHR10587">
    <property type="entry name" value="GLYCOSYL TRANSFERASE-RELATED"/>
    <property type="match status" value="1"/>
</dbReference>
<dbReference type="Proteomes" id="UP000638648">
    <property type="component" value="Unassembled WGS sequence"/>
</dbReference>
<dbReference type="InterPro" id="IPR050248">
    <property type="entry name" value="Polysacc_deacetylase_ArnD"/>
</dbReference>
<reference evidence="3" key="1">
    <citation type="submission" date="2020-10" db="EMBL/GenBank/DDBJ databases">
        <title>Sequencing the genomes of 1000 actinobacteria strains.</title>
        <authorList>
            <person name="Klenk H.-P."/>
        </authorList>
    </citation>
    <scope>NUCLEOTIDE SEQUENCE</scope>
    <source>
        <strain evidence="3">DSM 45354</strain>
    </source>
</reference>
<feature type="domain" description="NodB homology" evidence="2">
    <location>
        <begin position="48"/>
        <end position="232"/>
    </location>
</feature>
<dbReference type="AlphaFoldDB" id="A0A927RJR8"/>
<comment type="caution">
    <text evidence="3">The sequence shown here is derived from an EMBL/GenBank/DDBJ whole genome shotgun (WGS) entry which is preliminary data.</text>
</comment>
<dbReference type="RefSeq" id="WP_192750154.1">
    <property type="nucleotide sequence ID" value="NZ_BAABJL010000236.1"/>
</dbReference>
<keyword evidence="4" id="KW-1185">Reference proteome</keyword>
<proteinExistence type="predicted"/>
<name>A0A927RJR8_9ACTN</name>
<dbReference type="InterPro" id="IPR002509">
    <property type="entry name" value="NODB_dom"/>
</dbReference>
<dbReference type="SUPFAM" id="SSF88713">
    <property type="entry name" value="Glycoside hydrolase/deacetylase"/>
    <property type="match status" value="1"/>
</dbReference>
<sequence>MTRRLAVAAGAAGVLAAGAVVADLLPAAGWLPPIRRILPTLAGRGDSRHVALTFDDGPHPVATPLILERLSDLDARATFFLLAEQVLRDPGVVAAIHAGGHEIAVHGLRHDLPTRPWRDRAELTEAYQVISEAAGYRPNWFRPTYGFLTASRYAAARRLGLRPVLWTVAGRDWLAHRDAHTVSERVVRHLTGGDTVLLHDSDVSAAPGCWRATLHALDRIVDHCDASGWSVGPLGEHGLPNPPDPAPPEFRRA</sequence>
<dbReference type="GO" id="GO:0005975">
    <property type="term" value="P:carbohydrate metabolic process"/>
    <property type="evidence" value="ECO:0007669"/>
    <property type="project" value="InterPro"/>
</dbReference>
<accession>A0A927RJR8</accession>
<dbReference type="Gene3D" id="3.20.20.370">
    <property type="entry name" value="Glycoside hydrolase/deacetylase"/>
    <property type="match status" value="1"/>
</dbReference>
<feature type="region of interest" description="Disordered" evidence="1">
    <location>
        <begin position="232"/>
        <end position="253"/>
    </location>
</feature>
<feature type="compositionally biased region" description="Pro residues" evidence="1">
    <location>
        <begin position="240"/>
        <end position="253"/>
    </location>
</feature>
<evidence type="ECO:0000259" key="2">
    <source>
        <dbReference type="PROSITE" id="PS51677"/>
    </source>
</evidence>
<evidence type="ECO:0000313" key="3">
    <source>
        <dbReference type="EMBL" id="MBE1605943.1"/>
    </source>
</evidence>
<dbReference type="EMBL" id="JADBEM010000001">
    <property type="protein sequence ID" value="MBE1605943.1"/>
    <property type="molecule type" value="Genomic_DNA"/>
</dbReference>
<gene>
    <name evidence="3" type="ORF">HEB94_002791</name>
</gene>